<organism evidence="3 4">
    <name type="scientific">Entomortierella parvispora</name>
    <dbReference type="NCBI Taxonomy" id="205924"/>
    <lineage>
        <taxon>Eukaryota</taxon>
        <taxon>Fungi</taxon>
        <taxon>Fungi incertae sedis</taxon>
        <taxon>Mucoromycota</taxon>
        <taxon>Mortierellomycotina</taxon>
        <taxon>Mortierellomycetes</taxon>
        <taxon>Mortierellales</taxon>
        <taxon>Mortierellaceae</taxon>
        <taxon>Entomortierella</taxon>
    </lineage>
</organism>
<dbReference type="CDD" id="cd17663">
    <property type="entry name" value="PFA-DSP_Oca6"/>
    <property type="match status" value="1"/>
</dbReference>
<evidence type="ECO:0000313" key="4">
    <source>
        <dbReference type="Proteomes" id="UP000827284"/>
    </source>
</evidence>
<feature type="region of interest" description="Disordered" evidence="1">
    <location>
        <begin position="261"/>
        <end position="292"/>
    </location>
</feature>
<dbReference type="PROSITE" id="PS50054">
    <property type="entry name" value="TYR_PHOSPHATASE_DUAL"/>
    <property type="match status" value="1"/>
</dbReference>
<feature type="region of interest" description="Disordered" evidence="1">
    <location>
        <begin position="205"/>
        <end position="244"/>
    </location>
</feature>
<dbReference type="Pfam" id="PF03162">
    <property type="entry name" value="Y_phosphatase2"/>
    <property type="match status" value="1"/>
</dbReference>
<dbReference type="InterPro" id="IPR004861">
    <property type="entry name" value="Siw14-like"/>
</dbReference>
<comment type="caution">
    <text evidence="3">The sequence shown here is derived from an EMBL/GenBank/DDBJ whole genome shotgun (WGS) entry which is preliminary data.</text>
</comment>
<evidence type="ECO:0000313" key="3">
    <source>
        <dbReference type="EMBL" id="GJJ68165.1"/>
    </source>
</evidence>
<evidence type="ECO:0000259" key="2">
    <source>
        <dbReference type="PROSITE" id="PS50054"/>
    </source>
</evidence>
<dbReference type="EMBL" id="BQFW01000001">
    <property type="protein sequence ID" value="GJJ68165.1"/>
    <property type="molecule type" value="Genomic_DNA"/>
</dbReference>
<sequence length="465" mass="50007">MTASWSPAPLIPPFRFGTVEPELYRGAYPKPRNLRYLKRLKLRTILSLIPDTPDDVFQEFCRKQGIRVIHLPVDKVKDNVPLTYNRAVEAVQIMIDPDNLPIYVHCLDGASVTGLVVCCLRKLQTWNISSAMGEFLRYLRGGVISSEESVFVEKFASEIEISKPIPPWLWEGQVTFKKHPTLKLNFTMPTASQSQHQYLQQYISTPVSSTGGMPNNNGNGNNNHHGSSSSPKQPPHHYPHQQSTLATPTIAALARIKRSNLGGQNPFTQQLPPPPPQHQQPSQSQSYGTAVSTSLSSSTTFLQDKGESEAVAISNGNGQLPSGLGVRLNNAMIPNLSGSAPLTLSTTPTSPGLSPSQSGSALISVIHHRTGAGSGASQGEYYTSGNQGAENEVTGMASGQGKDGPRHEENNVQQQIVSSAGKNSPAANASTSVNANVSGSNAEPVDEYYEVSMTLKALALEGADF</sequence>
<dbReference type="FunFam" id="3.90.190.10:FF:000084">
    <property type="entry name" value="Tyrosine phospatase-like protein"/>
    <property type="match status" value="1"/>
</dbReference>
<feature type="compositionally biased region" description="Low complexity" evidence="1">
    <location>
        <begin position="279"/>
        <end position="292"/>
    </location>
</feature>
<feature type="region of interest" description="Disordered" evidence="1">
    <location>
        <begin position="373"/>
        <end position="439"/>
    </location>
</feature>
<reference evidence="3" key="2">
    <citation type="journal article" date="2022" name="Microbiol. Resour. Announc.">
        <title>Whole-Genome Sequence of Entomortierella parvispora E1425, a Mucoromycotan Fungus Associated with Burkholderiaceae-Related Endosymbiotic Bacteria.</title>
        <authorList>
            <person name="Herlambang A."/>
            <person name="Guo Y."/>
            <person name="Takashima Y."/>
            <person name="Narisawa K."/>
            <person name="Ohta H."/>
            <person name="Nishizawa T."/>
        </authorList>
    </citation>
    <scope>NUCLEOTIDE SEQUENCE</scope>
    <source>
        <strain evidence="3">E1425</strain>
    </source>
</reference>
<keyword evidence="4" id="KW-1185">Reference proteome</keyword>
<dbReference type="PANTHER" id="PTHR31126:SF14">
    <property type="entry name" value="TYROSINE-PROTEIN PHOSPHATASE OCA6-RELATED"/>
    <property type="match status" value="1"/>
</dbReference>
<dbReference type="AlphaFoldDB" id="A0A9P3H187"/>
<feature type="domain" description="Tyrosine-protein phosphatase" evidence="2">
    <location>
        <begin position="15"/>
        <end position="164"/>
    </location>
</feature>
<dbReference type="SUPFAM" id="SSF52799">
    <property type="entry name" value="(Phosphotyrosine protein) phosphatases II"/>
    <property type="match status" value="1"/>
</dbReference>
<dbReference type="InterPro" id="IPR020422">
    <property type="entry name" value="TYR_PHOSPHATASE_DUAL_dom"/>
</dbReference>
<dbReference type="GO" id="GO:0016791">
    <property type="term" value="F:phosphatase activity"/>
    <property type="evidence" value="ECO:0007669"/>
    <property type="project" value="TreeGrafter"/>
</dbReference>
<feature type="compositionally biased region" description="Low complexity" evidence="1">
    <location>
        <begin position="208"/>
        <end position="231"/>
    </location>
</feature>
<feature type="compositionally biased region" description="Polar residues" evidence="1">
    <location>
        <begin position="375"/>
        <end position="389"/>
    </location>
</feature>
<dbReference type="Gene3D" id="3.90.190.10">
    <property type="entry name" value="Protein tyrosine phosphatase superfamily"/>
    <property type="match status" value="1"/>
</dbReference>
<evidence type="ECO:0000256" key="1">
    <source>
        <dbReference type="SAM" id="MobiDB-lite"/>
    </source>
</evidence>
<dbReference type="PANTHER" id="PTHR31126">
    <property type="entry name" value="TYROSINE-PROTEIN PHOSPHATASE"/>
    <property type="match status" value="1"/>
</dbReference>
<protein>
    <submittedName>
        <fullName evidence="3">Tyrosine-protein phosphatase OCA6</fullName>
    </submittedName>
</protein>
<feature type="compositionally biased region" description="Polar residues" evidence="1">
    <location>
        <begin position="411"/>
        <end position="422"/>
    </location>
</feature>
<dbReference type="OrthoDB" id="6375174at2759"/>
<reference evidence="3" key="1">
    <citation type="submission" date="2021-11" db="EMBL/GenBank/DDBJ databases">
        <authorList>
            <person name="Herlambang A."/>
            <person name="Guo Y."/>
            <person name="Takashima Y."/>
            <person name="Nishizawa T."/>
        </authorList>
    </citation>
    <scope>NUCLEOTIDE SEQUENCE</scope>
    <source>
        <strain evidence="3">E1425</strain>
    </source>
</reference>
<feature type="compositionally biased region" description="Low complexity" evidence="1">
    <location>
        <begin position="423"/>
        <end position="439"/>
    </location>
</feature>
<name>A0A9P3H187_9FUNG</name>
<accession>A0A9P3H187</accession>
<dbReference type="InterPro" id="IPR029021">
    <property type="entry name" value="Prot-tyrosine_phosphatase-like"/>
</dbReference>
<dbReference type="Proteomes" id="UP000827284">
    <property type="component" value="Unassembled WGS sequence"/>
</dbReference>
<gene>
    <name evidence="3" type="ORF">EMPS_00511</name>
</gene>
<proteinExistence type="predicted"/>